<gene>
    <name evidence="3" type="ORF">PDESU_06394</name>
</gene>
<dbReference type="InterPro" id="IPR013022">
    <property type="entry name" value="Xyl_isomerase-like_TIM-brl"/>
</dbReference>
<feature type="chain" id="PRO_5025624720" description="Xylose isomerase-like TIM barrel domain-containing protein" evidence="1">
    <location>
        <begin position="25"/>
        <end position="276"/>
    </location>
</feature>
<feature type="domain" description="Xylose isomerase-like TIM barrel" evidence="2">
    <location>
        <begin position="102"/>
        <end position="271"/>
    </location>
</feature>
<dbReference type="PANTHER" id="PTHR12110:SF21">
    <property type="entry name" value="XYLOSE ISOMERASE-LIKE TIM BARREL DOMAIN-CONTAINING PROTEIN"/>
    <property type="match status" value="1"/>
</dbReference>
<protein>
    <recommendedName>
        <fullName evidence="2">Xylose isomerase-like TIM barrel domain-containing protein</fullName>
    </recommendedName>
</protein>
<evidence type="ECO:0000259" key="2">
    <source>
        <dbReference type="Pfam" id="PF01261"/>
    </source>
</evidence>
<dbReference type="Proteomes" id="UP000366872">
    <property type="component" value="Unassembled WGS sequence"/>
</dbReference>
<sequence>MNIYMPSMFGRLLAVLLCCVAVRAERPFFPFDNGLTDVKSVEEQAKLLKELGYDGICTRPPNCTPELLEAFDRHGVKIMASYVTLAPDPDKFPGNLEQHFMQLQGRGTLVWLGISNAKANETPAVETIRKTCDLAKKYGLEVVLYPHINFRTDTVERTAHLMKLAGRDNLGISFNVCHFLAQSPDGKLEETIQSIAPNLKLVQVSGANMIPEPKSDWNQLILPLGEGDFDMKRVFKTLDEVGYAGPVNLQCYRVPLPAKEQLNKSMNAWRKYHEQP</sequence>
<feature type="signal peptide" evidence="1">
    <location>
        <begin position="1"/>
        <end position="24"/>
    </location>
</feature>
<keyword evidence="1" id="KW-0732">Signal</keyword>
<organism evidence="3 4">
    <name type="scientific">Pontiella desulfatans</name>
    <dbReference type="NCBI Taxonomy" id="2750659"/>
    <lineage>
        <taxon>Bacteria</taxon>
        <taxon>Pseudomonadati</taxon>
        <taxon>Kiritimatiellota</taxon>
        <taxon>Kiritimatiellia</taxon>
        <taxon>Kiritimatiellales</taxon>
        <taxon>Pontiellaceae</taxon>
        <taxon>Pontiella</taxon>
    </lineage>
</organism>
<reference evidence="3 4" key="1">
    <citation type="submission" date="2019-04" db="EMBL/GenBank/DDBJ databases">
        <authorList>
            <person name="Van Vliet M D."/>
        </authorList>
    </citation>
    <scope>NUCLEOTIDE SEQUENCE [LARGE SCALE GENOMIC DNA]</scope>
    <source>
        <strain evidence="3 4">F1</strain>
    </source>
</reference>
<dbReference type="InterPro" id="IPR036237">
    <property type="entry name" value="Xyl_isomerase-like_sf"/>
</dbReference>
<dbReference type="AlphaFoldDB" id="A0A6C2UC74"/>
<dbReference type="RefSeq" id="WP_136083259.1">
    <property type="nucleotide sequence ID" value="NZ_CAAHFG010000005.1"/>
</dbReference>
<dbReference type="SUPFAM" id="SSF51658">
    <property type="entry name" value="Xylose isomerase-like"/>
    <property type="match status" value="1"/>
</dbReference>
<name>A0A6C2UC74_PONDE</name>
<dbReference type="EMBL" id="CAAHFG010000005">
    <property type="protein sequence ID" value="VGO17792.1"/>
    <property type="molecule type" value="Genomic_DNA"/>
</dbReference>
<accession>A0A6C2UC74</accession>
<proteinExistence type="predicted"/>
<evidence type="ECO:0000256" key="1">
    <source>
        <dbReference type="SAM" id="SignalP"/>
    </source>
</evidence>
<evidence type="ECO:0000313" key="4">
    <source>
        <dbReference type="Proteomes" id="UP000366872"/>
    </source>
</evidence>
<dbReference type="Gene3D" id="3.20.20.150">
    <property type="entry name" value="Divalent-metal-dependent TIM barrel enzymes"/>
    <property type="match status" value="1"/>
</dbReference>
<dbReference type="Pfam" id="PF01261">
    <property type="entry name" value="AP_endonuc_2"/>
    <property type="match status" value="1"/>
</dbReference>
<keyword evidence="4" id="KW-1185">Reference proteome</keyword>
<dbReference type="PANTHER" id="PTHR12110">
    <property type="entry name" value="HYDROXYPYRUVATE ISOMERASE"/>
    <property type="match status" value="1"/>
</dbReference>
<evidence type="ECO:0000313" key="3">
    <source>
        <dbReference type="EMBL" id="VGO17792.1"/>
    </source>
</evidence>
<dbReference type="InterPro" id="IPR050312">
    <property type="entry name" value="IolE/XylAMocC-like"/>
</dbReference>